<dbReference type="PANTHER" id="PTHR43233:SF1">
    <property type="entry name" value="FAMILY N-ACETYLTRANSFERASE, PUTATIVE (AFU_ORTHOLOGUE AFUA_6G03350)-RELATED"/>
    <property type="match status" value="1"/>
</dbReference>
<dbReference type="InterPro" id="IPR016181">
    <property type="entry name" value="Acyl_CoA_acyltransferase"/>
</dbReference>
<evidence type="ECO:0000259" key="1">
    <source>
        <dbReference type="PROSITE" id="PS51186"/>
    </source>
</evidence>
<dbReference type="SUPFAM" id="SSF55729">
    <property type="entry name" value="Acyl-CoA N-acyltransferases (Nat)"/>
    <property type="match status" value="1"/>
</dbReference>
<dbReference type="Pfam" id="PF13673">
    <property type="entry name" value="Acetyltransf_10"/>
    <property type="match status" value="1"/>
</dbReference>
<dbReference type="AlphaFoldDB" id="A0ABD5YQZ4"/>
<proteinExistence type="predicted"/>
<dbReference type="InterPro" id="IPR000182">
    <property type="entry name" value="GNAT_dom"/>
</dbReference>
<organism evidence="2 3">
    <name type="scientific">Halocatena marina</name>
    <dbReference type="NCBI Taxonomy" id="2934937"/>
    <lineage>
        <taxon>Archaea</taxon>
        <taxon>Methanobacteriati</taxon>
        <taxon>Methanobacteriota</taxon>
        <taxon>Stenosarchaea group</taxon>
        <taxon>Halobacteria</taxon>
        <taxon>Halobacteriales</taxon>
        <taxon>Natronomonadaceae</taxon>
        <taxon>Halocatena</taxon>
    </lineage>
</organism>
<dbReference type="GeneID" id="76198414"/>
<keyword evidence="2" id="KW-0808">Transferase</keyword>
<keyword evidence="2" id="KW-0012">Acyltransferase</keyword>
<dbReference type="EMBL" id="JBHTAX010000001">
    <property type="protein sequence ID" value="MFC7188850.1"/>
    <property type="molecule type" value="Genomic_DNA"/>
</dbReference>
<sequence>MTVEVVDEFDSEHVSELVQLYDQYHWWDDRTSDTIRRMIEHTDVLVGLRDTRSKELVAAGRVLTDFVYYAKIYDVIVTETHRGDGLGKKLVTAIVGHPVLDSVSALTLDCRSGLIPFYEQCGFTQHEKRINFEERTEEIVPMVYRTE</sequence>
<reference evidence="2 3" key="1">
    <citation type="journal article" date="2019" name="Int. J. Syst. Evol. Microbiol.">
        <title>The Global Catalogue of Microorganisms (GCM) 10K type strain sequencing project: providing services to taxonomists for standard genome sequencing and annotation.</title>
        <authorList>
            <consortium name="The Broad Institute Genomics Platform"/>
            <consortium name="The Broad Institute Genome Sequencing Center for Infectious Disease"/>
            <person name="Wu L."/>
            <person name="Ma J."/>
        </authorList>
    </citation>
    <scope>NUCLEOTIDE SEQUENCE [LARGE SCALE GENOMIC DNA]</scope>
    <source>
        <strain evidence="2 3">RDMS1</strain>
    </source>
</reference>
<dbReference type="InterPro" id="IPR053144">
    <property type="entry name" value="Acetyltransferase_Butenolide"/>
</dbReference>
<gene>
    <name evidence="2" type="ORF">ACFQL7_02645</name>
</gene>
<protein>
    <submittedName>
        <fullName evidence="2">GNAT family N-acetyltransferase</fullName>
        <ecNumber evidence="2">2.3.1.-</ecNumber>
    </submittedName>
</protein>
<accession>A0ABD5YQZ4</accession>
<name>A0ABD5YQZ4_9EURY</name>
<feature type="domain" description="N-acetyltransferase" evidence="1">
    <location>
        <begin position="1"/>
        <end position="147"/>
    </location>
</feature>
<comment type="caution">
    <text evidence="2">The sequence shown here is derived from an EMBL/GenBank/DDBJ whole genome shotgun (WGS) entry which is preliminary data.</text>
</comment>
<dbReference type="Gene3D" id="3.40.630.30">
    <property type="match status" value="1"/>
</dbReference>
<keyword evidence="3" id="KW-1185">Reference proteome</keyword>
<evidence type="ECO:0000313" key="2">
    <source>
        <dbReference type="EMBL" id="MFC7188850.1"/>
    </source>
</evidence>
<dbReference type="RefSeq" id="WP_264555252.1">
    <property type="nucleotide sequence ID" value="NZ_CP109979.1"/>
</dbReference>
<dbReference type="GO" id="GO:0016746">
    <property type="term" value="F:acyltransferase activity"/>
    <property type="evidence" value="ECO:0007669"/>
    <property type="project" value="UniProtKB-KW"/>
</dbReference>
<dbReference type="Proteomes" id="UP001596417">
    <property type="component" value="Unassembled WGS sequence"/>
</dbReference>
<dbReference type="PROSITE" id="PS51186">
    <property type="entry name" value="GNAT"/>
    <property type="match status" value="1"/>
</dbReference>
<dbReference type="EC" id="2.3.1.-" evidence="2"/>
<dbReference type="PANTHER" id="PTHR43233">
    <property type="entry name" value="FAMILY N-ACETYLTRANSFERASE, PUTATIVE (AFU_ORTHOLOGUE AFUA_6G03350)-RELATED"/>
    <property type="match status" value="1"/>
</dbReference>
<evidence type="ECO:0000313" key="3">
    <source>
        <dbReference type="Proteomes" id="UP001596417"/>
    </source>
</evidence>